<organism evidence="2 3">
    <name type="scientific">Ciona savignyi</name>
    <name type="common">Pacific transparent sea squirt</name>
    <dbReference type="NCBI Taxonomy" id="51511"/>
    <lineage>
        <taxon>Eukaryota</taxon>
        <taxon>Metazoa</taxon>
        <taxon>Chordata</taxon>
        <taxon>Tunicata</taxon>
        <taxon>Ascidiacea</taxon>
        <taxon>Phlebobranchia</taxon>
        <taxon>Cionidae</taxon>
        <taxon>Ciona</taxon>
    </lineage>
</organism>
<feature type="region of interest" description="Disordered" evidence="1">
    <location>
        <begin position="104"/>
        <end position="166"/>
    </location>
</feature>
<reference evidence="2" key="3">
    <citation type="submission" date="2025-09" db="UniProtKB">
        <authorList>
            <consortium name="Ensembl"/>
        </authorList>
    </citation>
    <scope>IDENTIFICATION</scope>
</reference>
<dbReference type="AlphaFoldDB" id="H2ZB79"/>
<proteinExistence type="predicted"/>
<dbReference type="InParanoid" id="H2ZB79"/>
<reference evidence="3" key="1">
    <citation type="submission" date="2003-08" db="EMBL/GenBank/DDBJ databases">
        <authorList>
            <person name="Birren B."/>
            <person name="Nusbaum C."/>
            <person name="Abebe A."/>
            <person name="Abouelleil A."/>
            <person name="Adekoya E."/>
            <person name="Ait-zahra M."/>
            <person name="Allen N."/>
            <person name="Allen T."/>
            <person name="An P."/>
            <person name="Anderson M."/>
            <person name="Anderson S."/>
            <person name="Arachchi H."/>
            <person name="Armbruster J."/>
            <person name="Bachantsang P."/>
            <person name="Baldwin J."/>
            <person name="Barry A."/>
            <person name="Bayul T."/>
            <person name="Blitshsteyn B."/>
            <person name="Bloom T."/>
            <person name="Blye J."/>
            <person name="Boguslavskiy L."/>
            <person name="Borowsky M."/>
            <person name="Boukhgalter B."/>
            <person name="Brunache A."/>
            <person name="Butler J."/>
            <person name="Calixte N."/>
            <person name="Calvo S."/>
            <person name="Camarata J."/>
            <person name="Campo K."/>
            <person name="Chang J."/>
            <person name="Cheshatsang Y."/>
            <person name="Citroen M."/>
            <person name="Collymore A."/>
            <person name="Considine T."/>
            <person name="Cook A."/>
            <person name="Cooke P."/>
            <person name="Corum B."/>
            <person name="Cuomo C."/>
            <person name="David R."/>
            <person name="Dawoe T."/>
            <person name="Degray S."/>
            <person name="Dodge S."/>
            <person name="Dooley K."/>
            <person name="Dorje P."/>
            <person name="Dorjee K."/>
            <person name="Dorris L."/>
            <person name="Duffey N."/>
            <person name="Dupes A."/>
            <person name="Elkins T."/>
            <person name="Engels R."/>
            <person name="Erickson J."/>
            <person name="Farina A."/>
            <person name="Faro S."/>
            <person name="Ferreira P."/>
            <person name="Fischer H."/>
            <person name="Fitzgerald M."/>
            <person name="Foley K."/>
            <person name="Gage D."/>
            <person name="Galagan J."/>
            <person name="Gearin G."/>
            <person name="Gnerre S."/>
            <person name="Gnirke A."/>
            <person name="Goyette A."/>
            <person name="Graham J."/>
            <person name="Grandbois E."/>
            <person name="Gyaltsen K."/>
            <person name="Hafez N."/>
            <person name="Hagopian D."/>
            <person name="Hagos B."/>
            <person name="Hall J."/>
            <person name="Hatcher B."/>
            <person name="Heller A."/>
            <person name="Higgins H."/>
            <person name="Honan T."/>
            <person name="Horn A."/>
            <person name="Houde N."/>
            <person name="Hughes L."/>
            <person name="Hulme W."/>
            <person name="Husby E."/>
            <person name="Iliev I."/>
            <person name="Jaffe D."/>
            <person name="Jones C."/>
            <person name="Kamal M."/>
            <person name="Kamat A."/>
            <person name="Kamvysselis M."/>
            <person name="Karlsson E."/>
            <person name="Kells C."/>
            <person name="Kieu A."/>
            <person name="Kisner P."/>
            <person name="Kodira C."/>
            <person name="Kulbokas E."/>
            <person name="Labutti K."/>
            <person name="Lama D."/>
            <person name="Landers T."/>
            <person name="Leger J."/>
            <person name="Levine S."/>
            <person name="Lewis D."/>
            <person name="Lewis T."/>
            <person name="Lindblad-toh K."/>
            <person name="Liu X."/>
            <person name="Lokyitsang T."/>
            <person name="Lokyitsang Y."/>
            <person name="Lucien O."/>
            <person name="Lui A."/>
            <person name="Ma L.J."/>
            <person name="Mabbitt R."/>
            <person name="Macdonald J."/>
            <person name="Maclean C."/>
            <person name="Major J."/>
            <person name="Manning J."/>
            <person name="Marabella R."/>
            <person name="Maru K."/>
            <person name="Matthews C."/>
            <person name="Mauceli E."/>
            <person name="Mccarthy M."/>
            <person name="Mcdonough S."/>
            <person name="Mcghee T."/>
            <person name="Meldrim J."/>
            <person name="Meneus L."/>
            <person name="Mesirov J."/>
            <person name="Mihalev A."/>
            <person name="Mihova T."/>
            <person name="Mikkelsen T."/>
            <person name="Mlenga V."/>
            <person name="Moru K."/>
            <person name="Mozes J."/>
            <person name="Mulrain L."/>
            <person name="Munson G."/>
            <person name="Naylor J."/>
            <person name="Newes C."/>
            <person name="Nguyen C."/>
            <person name="Nguyen N."/>
            <person name="Nguyen T."/>
            <person name="Nicol R."/>
            <person name="Nielsen C."/>
            <person name="Nizzari M."/>
            <person name="Norbu C."/>
            <person name="Norbu N."/>
            <person name="O'donnell P."/>
            <person name="Okoawo O."/>
            <person name="O'leary S."/>
            <person name="Omotosho B."/>
            <person name="O'neill K."/>
            <person name="Osman S."/>
            <person name="Parker S."/>
            <person name="Perrin D."/>
            <person name="Phunkhang P."/>
            <person name="Piqani B."/>
            <person name="Purcell S."/>
            <person name="Rachupka T."/>
            <person name="Ramasamy U."/>
            <person name="Rameau R."/>
            <person name="Ray V."/>
            <person name="Raymond C."/>
            <person name="Retta R."/>
            <person name="Richardson S."/>
            <person name="Rise C."/>
            <person name="Rodriguez J."/>
            <person name="Rogers J."/>
            <person name="Rogov P."/>
            <person name="Rutman M."/>
            <person name="Schupbach R."/>
            <person name="Seaman C."/>
            <person name="Settipalli S."/>
            <person name="Sharpe T."/>
            <person name="Sheridan J."/>
            <person name="Sherpa N."/>
            <person name="Shi J."/>
            <person name="Smirnov S."/>
            <person name="Smith C."/>
            <person name="Sougnez C."/>
            <person name="Spencer B."/>
            <person name="Stalker J."/>
            <person name="Stange-thomann N."/>
            <person name="Stavropoulos S."/>
            <person name="Stetson K."/>
            <person name="Stone C."/>
            <person name="Stone S."/>
            <person name="Stubbs M."/>
            <person name="Talamas J."/>
            <person name="Tchuinga P."/>
            <person name="Tenzing P."/>
            <person name="Tesfaye S."/>
            <person name="Theodore J."/>
            <person name="Thoulutsang Y."/>
            <person name="Topham K."/>
            <person name="Towey S."/>
            <person name="Tsamla T."/>
            <person name="Tsomo N."/>
            <person name="Vallee D."/>
            <person name="Vassiliev H."/>
            <person name="Venkataraman V."/>
            <person name="Vinson J."/>
            <person name="Vo A."/>
            <person name="Wade C."/>
            <person name="Wang S."/>
            <person name="Wangchuk T."/>
            <person name="Wangdi T."/>
            <person name="Whittaker C."/>
            <person name="Wilkinson J."/>
            <person name="Wu Y."/>
            <person name="Wyman D."/>
            <person name="Yadav S."/>
            <person name="Yang S."/>
            <person name="Yang X."/>
            <person name="Yeager S."/>
            <person name="Yee E."/>
            <person name="Young G."/>
            <person name="Zainoun J."/>
            <person name="Zembeck L."/>
            <person name="Zimmer A."/>
            <person name="Zody M."/>
            <person name="Lander E."/>
        </authorList>
    </citation>
    <scope>NUCLEOTIDE SEQUENCE [LARGE SCALE GENOMIC DNA]</scope>
</reference>
<reference evidence="2" key="2">
    <citation type="submission" date="2025-08" db="UniProtKB">
        <authorList>
            <consortium name="Ensembl"/>
        </authorList>
    </citation>
    <scope>IDENTIFICATION</scope>
</reference>
<evidence type="ECO:0000313" key="3">
    <source>
        <dbReference type="Proteomes" id="UP000007875"/>
    </source>
</evidence>
<feature type="compositionally biased region" description="Polar residues" evidence="1">
    <location>
        <begin position="133"/>
        <end position="148"/>
    </location>
</feature>
<feature type="compositionally biased region" description="Polar residues" evidence="1">
    <location>
        <begin position="1"/>
        <end position="26"/>
    </location>
</feature>
<dbReference type="HOGENOM" id="CLU_1606380_0_0_1"/>
<evidence type="ECO:0000313" key="2">
    <source>
        <dbReference type="Ensembl" id="ENSCSAVP00000014844.1"/>
    </source>
</evidence>
<dbReference type="Ensembl" id="ENSCSAVT00000015017.1">
    <property type="protein sequence ID" value="ENSCSAVP00000014844.1"/>
    <property type="gene ID" value="ENSCSAVG00000008687.1"/>
</dbReference>
<accession>H2ZB79</accession>
<evidence type="ECO:0000256" key="1">
    <source>
        <dbReference type="SAM" id="MobiDB-lite"/>
    </source>
</evidence>
<dbReference type="Proteomes" id="UP000007875">
    <property type="component" value="Unassembled WGS sequence"/>
</dbReference>
<sequence>MSDSSVSAPIANMSSVQNSSNKTSPNIAMLVKRFRHGKPRPPSSSTSSAKGSSIPSSDKTKYSWMSSTVTSSKSTPIPTEPSSLEDENFDSSIAELQNKVDQILRQSDHSLTQRSTIPTPLLTPPSSEFTSSDRTPTFNSYPQYQTHMENGMPEKPVQQLPHKDQY</sequence>
<feature type="region of interest" description="Disordered" evidence="1">
    <location>
        <begin position="1"/>
        <end position="90"/>
    </location>
</feature>
<feature type="compositionally biased region" description="Low complexity" evidence="1">
    <location>
        <begin position="43"/>
        <end position="75"/>
    </location>
</feature>
<protein>
    <submittedName>
        <fullName evidence="2">Uncharacterized protein</fullName>
    </submittedName>
</protein>
<dbReference type="GeneTree" id="ENSGT00530000068302"/>
<keyword evidence="3" id="KW-1185">Reference proteome</keyword>
<feature type="compositionally biased region" description="Low complexity" evidence="1">
    <location>
        <begin position="115"/>
        <end position="132"/>
    </location>
</feature>
<name>H2ZB79_CIOSA</name>